<organism evidence="1 2">
    <name type="scientific">Nocardioides hankookensis</name>
    <dbReference type="NCBI Taxonomy" id="443157"/>
    <lineage>
        <taxon>Bacteria</taxon>
        <taxon>Bacillati</taxon>
        <taxon>Actinomycetota</taxon>
        <taxon>Actinomycetes</taxon>
        <taxon>Propionibacteriales</taxon>
        <taxon>Nocardioidaceae</taxon>
        <taxon>Nocardioides</taxon>
    </lineage>
</organism>
<keyword evidence="2" id="KW-1185">Reference proteome</keyword>
<evidence type="ECO:0000313" key="2">
    <source>
        <dbReference type="Proteomes" id="UP001596135"/>
    </source>
</evidence>
<dbReference type="RefSeq" id="WP_379149343.1">
    <property type="nucleotide sequence ID" value="NZ_JBHSRJ010000001.1"/>
</dbReference>
<gene>
    <name evidence="1" type="ORF">ACFPYL_00695</name>
</gene>
<dbReference type="EMBL" id="JBHSRJ010000001">
    <property type="protein sequence ID" value="MFC6041571.1"/>
    <property type="molecule type" value="Genomic_DNA"/>
</dbReference>
<evidence type="ECO:0008006" key="3">
    <source>
        <dbReference type="Google" id="ProtNLM"/>
    </source>
</evidence>
<protein>
    <recommendedName>
        <fullName evidence="3">RNA polymerase sigma-70 region 4 domain-containing protein</fullName>
    </recommendedName>
</protein>
<sequence length="156" mass="16842">MDLGTTQRPRGLADDDLTVRGLVDQLMHRVPSSIDRAHLERVGRRAALDYRSATDADGAYAEAVLTVVVRSALADELTRLHGTDVDVPAPALPPRFARVTALVVGLPDLERSVVEGFFIENRSVVDLADDLHLTPAELAEVRDTALQLLLRASAAA</sequence>
<reference evidence="2" key="1">
    <citation type="journal article" date="2019" name="Int. J. Syst. Evol. Microbiol.">
        <title>The Global Catalogue of Microorganisms (GCM) 10K type strain sequencing project: providing services to taxonomists for standard genome sequencing and annotation.</title>
        <authorList>
            <consortium name="The Broad Institute Genomics Platform"/>
            <consortium name="The Broad Institute Genome Sequencing Center for Infectious Disease"/>
            <person name="Wu L."/>
            <person name="Ma J."/>
        </authorList>
    </citation>
    <scope>NUCLEOTIDE SEQUENCE [LARGE SCALE GENOMIC DNA]</scope>
    <source>
        <strain evidence="2">CCUG 54522</strain>
    </source>
</reference>
<evidence type="ECO:0000313" key="1">
    <source>
        <dbReference type="EMBL" id="MFC6041571.1"/>
    </source>
</evidence>
<comment type="caution">
    <text evidence="1">The sequence shown here is derived from an EMBL/GenBank/DDBJ whole genome shotgun (WGS) entry which is preliminary data.</text>
</comment>
<proteinExistence type="predicted"/>
<accession>A0ABW1LE35</accession>
<name>A0ABW1LE35_9ACTN</name>
<dbReference type="Proteomes" id="UP001596135">
    <property type="component" value="Unassembled WGS sequence"/>
</dbReference>